<dbReference type="SUPFAM" id="SSF74924">
    <property type="entry name" value="Cap-Gly domain"/>
    <property type="match status" value="1"/>
</dbReference>
<dbReference type="InterPro" id="IPR036859">
    <property type="entry name" value="CAP-Gly_dom_sf"/>
</dbReference>
<dbReference type="Gene3D" id="2.30.30.190">
    <property type="entry name" value="CAP Gly-rich-like domain"/>
    <property type="match status" value="1"/>
</dbReference>
<keyword evidence="11" id="KW-1185">Reference proteome</keyword>
<feature type="region of interest" description="Disordered" evidence="8">
    <location>
        <begin position="85"/>
        <end position="200"/>
    </location>
</feature>
<dbReference type="Pfam" id="PF01302">
    <property type="entry name" value="CAP_GLY"/>
    <property type="match status" value="1"/>
</dbReference>
<name>A0A232LP75_9EURO</name>
<evidence type="ECO:0000313" key="10">
    <source>
        <dbReference type="EMBL" id="OXV05946.1"/>
    </source>
</evidence>
<evidence type="ECO:0000256" key="3">
    <source>
        <dbReference type="ARBA" id="ARBA00022701"/>
    </source>
</evidence>
<evidence type="ECO:0000259" key="9">
    <source>
        <dbReference type="PROSITE" id="PS50245"/>
    </source>
</evidence>
<evidence type="ECO:0000256" key="6">
    <source>
        <dbReference type="ARBA" id="ARBA00023212"/>
    </source>
</evidence>
<keyword evidence="2" id="KW-0963">Cytoplasm</keyword>
<feature type="region of interest" description="Disordered" evidence="8">
    <location>
        <begin position="454"/>
        <end position="475"/>
    </location>
</feature>
<keyword evidence="3" id="KW-0493">Microtubule</keyword>
<dbReference type="PANTHER" id="PTHR18916:SF83">
    <property type="entry name" value="TIP ELONGATION PROTEIN 1"/>
    <property type="match status" value="1"/>
</dbReference>
<comment type="caution">
    <text evidence="10">The sequence shown here is derived from an EMBL/GenBank/DDBJ whole genome shotgun (WGS) entry which is preliminary data.</text>
</comment>
<accession>A0A232LP75</accession>
<proteinExistence type="predicted"/>
<dbReference type="PROSITE" id="PS50245">
    <property type="entry name" value="CAP_GLY_2"/>
    <property type="match status" value="1"/>
</dbReference>
<keyword evidence="4" id="KW-0677">Repeat</keyword>
<evidence type="ECO:0000256" key="2">
    <source>
        <dbReference type="ARBA" id="ARBA00022490"/>
    </source>
</evidence>
<keyword evidence="5 7" id="KW-0175">Coiled coil</keyword>
<evidence type="ECO:0000256" key="5">
    <source>
        <dbReference type="ARBA" id="ARBA00023054"/>
    </source>
</evidence>
<dbReference type="Pfam" id="PF16641">
    <property type="entry name" value="CLIP1_ZNF"/>
    <property type="match status" value="2"/>
</dbReference>
<organism evidence="10 11">
    <name type="scientific">Elaphomyces granulatus</name>
    <dbReference type="NCBI Taxonomy" id="519963"/>
    <lineage>
        <taxon>Eukaryota</taxon>
        <taxon>Fungi</taxon>
        <taxon>Dikarya</taxon>
        <taxon>Ascomycota</taxon>
        <taxon>Pezizomycotina</taxon>
        <taxon>Eurotiomycetes</taxon>
        <taxon>Eurotiomycetidae</taxon>
        <taxon>Eurotiales</taxon>
        <taxon>Elaphomycetaceae</taxon>
        <taxon>Elaphomyces</taxon>
    </lineage>
</organism>
<feature type="coiled-coil region" evidence="7">
    <location>
        <begin position="240"/>
        <end position="373"/>
    </location>
</feature>
<feature type="region of interest" description="Disordered" evidence="8">
    <location>
        <begin position="592"/>
        <end position="631"/>
    </location>
</feature>
<dbReference type="InterPro" id="IPR032108">
    <property type="entry name" value="CLIP1_ZNF"/>
</dbReference>
<protein>
    <recommendedName>
        <fullName evidence="9">CAP-Gly domain-containing protein</fullName>
    </recommendedName>
</protein>
<feature type="domain" description="CAP-Gly" evidence="9">
    <location>
        <begin position="28"/>
        <end position="74"/>
    </location>
</feature>
<dbReference type="InterPro" id="IPR000938">
    <property type="entry name" value="CAP-Gly_domain"/>
</dbReference>
<dbReference type="AlphaFoldDB" id="A0A232LP75"/>
<feature type="compositionally biased region" description="Basic and acidic residues" evidence="8">
    <location>
        <begin position="524"/>
        <end position="535"/>
    </location>
</feature>
<feature type="region of interest" description="Disordered" evidence="8">
    <location>
        <begin position="517"/>
        <end position="549"/>
    </location>
</feature>
<feature type="compositionally biased region" description="Basic and acidic residues" evidence="8">
    <location>
        <begin position="418"/>
        <end position="427"/>
    </location>
</feature>
<feature type="compositionally biased region" description="Basic and acidic residues" evidence="8">
    <location>
        <begin position="187"/>
        <end position="200"/>
    </location>
</feature>
<feature type="compositionally biased region" description="Polar residues" evidence="8">
    <location>
        <begin position="536"/>
        <end position="549"/>
    </location>
</feature>
<comment type="subcellular location">
    <subcellularLocation>
        <location evidence="1">Cytoplasm</location>
        <location evidence="1">Cytoskeleton</location>
    </subcellularLocation>
</comment>
<reference evidence="10 11" key="1">
    <citation type="journal article" date="2015" name="Environ. Microbiol.">
        <title>Metagenome sequence of Elaphomyces granulatus from sporocarp tissue reveals Ascomycota ectomycorrhizal fingerprints of genome expansion and a Proteobacteria-rich microbiome.</title>
        <authorList>
            <person name="Quandt C.A."/>
            <person name="Kohler A."/>
            <person name="Hesse C.N."/>
            <person name="Sharpton T.J."/>
            <person name="Martin F."/>
            <person name="Spatafora J.W."/>
        </authorList>
    </citation>
    <scope>NUCLEOTIDE SEQUENCE [LARGE SCALE GENOMIC DNA]</scope>
    <source>
        <strain evidence="10 11">OSC145934</strain>
    </source>
</reference>
<keyword evidence="6" id="KW-0206">Cytoskeleton</keyword>
<gene>
    <name evidence="10" type="ORF">Egran_06287</name>
</gene>
<feature type="compositionally biased region" description="Polar residues" evidence="8">
    <location>
        <begin position="398"/>
        <end position="411"/>
    </location>
</feature>
<evidence type="ECO:0000256" key="4">
    <source>
        <dbReference type="ARBA" id="ARBA00022737"/>
    </source>
</evidence>
<dbReference type="GO" id="GO:0005874">
    <property type="term" value="C:microtubule"/>
    <property type="evidence" value="ECO:0007669"/>
    <property type="project" value="UniProtKB-KW"/>
</dbReference>
<sequence>MMIPADEIRVGDLVNVPGGMYGTVRYLGNVDGKPGRFAGVELAAEHASKGKNSGDVDGRTYFNPSVSGAGIFVPMNASKYVTKRTAMTPPTPSRPSIINFSKSVGPGPPAAPRPRLRRPSLPRSESPRTAQPSKPTLNGLGLRTPSSTMRAINGVPRSPLKTPSRMFERPSSRVSLEEDPPTPATIQEHRVPGGPETQERKEKVRMLEAELRDRDKQLGEQAATLAELQKSITELEGIDALSVRAQLREKNEKIAQLTAEFDSHRADFRSTLDTLEVAASETERVYERRLDELMQQNRELQDRGEDVEIVATQLKQLEELVSELEEGLEDARRGEAEARGEVEFLRGEVERARLELKQEREKSAAALKEVEMRRNTRELEQKDDEIRGLKAIIHSLSRGDSNTTMLRQNGVPSPPGKSDPDGRDPPERITHLEQRIKELEGLAERRHHHIEELQRELDQNHHPNGAGRRPGRSGTVAIAPLRQLKLSRSSIGGGGVKVNGKNAVSHVHSLSDRTIVPNDWQEPLGDHALTDDSHETTYSGRDSENQSSDEGTALWCDMCEMSGHDLLTCSNMFGNGAGTTDMDTNGTAVLDGHANGMDPYHHATSNKRDSAPTRPSNGLKPYGGSPGSQRTGRDVVLEGLKGIGGLASSMSPMAGKTSGVIDESKWCALCERDGHDSIDCPFED</sequence>
<evidence type="ECO:0000256" key="1">
    <source>
        <dbReference type="ARBA" id="ARBA00004245"/>
    </source>
</evidence>
<dbReference type="PANTHER" id="PTHR18916">
    <property type="entry name" value="DYNACTIN 1-RELATED MICROTUBULE-BINDING"/>
    <property type="match status" value="1"/>
</dbReference>
<dbReference type="EMBL" id="NPHW01006285">
    <property type="protein sequence ID" value="OXV05946.1"/>
    <property type="molecule type" value="Genomic_DNA"/>
</dbReference>
<dbReference type="OrthoDB" id="2130750at2759"/>
<evidence type="ECO:0000256" key="8">
    <source>
        <dbReference type="SAM" id="MobiDB-lite"/>
    </source>
</evidence>
<dbReference type="SMART" id="SM01052">
    <property type="entry name" value="CAP_GLY"/>
    <property type="match status" value="1"/>
</dbReference>
<evidence type="ECO:0000256" key="7">
    <source>
        <dbReference type="SAM" id="Coils"/>
    </source>
</evidence>
<dbReference type="Proteomes" id="UP000243515">
    <property type="component" value="Unassembled WGS sequence"/>
</dbReference>
<feature type="region of interest" description="Disordered" evidence="8">
    <location>
        <begin position="397"/>
        <end position="427"/>
    </location>
</feature>
<evidence type="ECO:0000313" key="11">
    <source>
        <dbReference type="Proteomes" id="UP000243515"/>
    </source>
</evidence>